<proteinExistence type="predicted"/>
<reference evidence="3" key="4">
    <citation type="submission" date="2025-09" db="UniProtKB">
        <authorList>
            <consortium name="Ensembl"/>
        </authorList>
    </citation>
    <scope>IDENTIFICATION</scope>
    <source>
        <strain evidence="3">17573</strain>
    </source>
</reference>
<dbReference type="SMR" id="A0A5F8AS03"/>
<accession>A0A5F8AS03</accession>
<dbReference type="Bgee" id="ENSMMUG00000055852">
    <property type="expression patterns" value="Expressed in hindlimb stylopod muscle and 6 other cell types or tissues"/>
</dbReference>
<reference evidence="3" key="3">
    <citation type="submission" date="2025-08" db="UniProtKB">
        <authorList>
            <consortium name="Ensembl"/>
        </authorList>
    </citation>
    <scope>IDENTIFICATION</scope>
    <source>
        <strain evidence="3">17573</strain>
    </source>
</reference>
<dbReference type="Pfam" id="PF02093">
    <property type="entry name" value="Gag_p30"/>
    <property type="match status" value="1"/>
</dbReference>
<dbReference type="InterPro" id="IPR003036">
    <property type="entry name" value="Gag_P30"/>
</dbReference>
<evidence type="ECO:0000313" key="4">
    <source>
        <dbReference type="Proteomes" id="UP000006718"/>
    </source>
</evidence>
<evidence type="ECO:0000259" key="2">
    <source>
        <dbReference type="Pfam" id="PF02093"/>
    </source>
</evidence>
<dbReference type="VEuPathDB" id="HostDB:ENSMMUG00000055852"/>
<dbReference type="InterPro" id="IPR010999">
    <property type="entry name" value="Retrovr_matrix"/>
</dbReference>
<protein>
    <recommendedName>
        <fullName evidence="2">Core shell protein Gag P30 domain-containing protein</fullName>
    </recommendedName>
</protein>
<dbReference type="STRING" id="9544.ENSMMUP00000079852"/>
<dbReference type="Ensembl" id="ENSMMUT00000096399.1">
    <property type="protein sequence ID" value="ENSMMUP00000079852.1"/>
    <property type="gene ID" value="ENSMMUG00000055852.1"/>
</dbReference>
<feature type="region of interest" description="Disordered" evidence="1">
    <location>
        <begin position="211"/>
        <end position="232"/>
    </location>
</feature>
<reference evidence="3" key="2">
    <citation type="submission" date="2019-01" db="EMBL/GenBank/DDBJ databases">
        <authorList>
            <person name="Graves T."/>
            <person name="Eichler E.E."/>
            <person name="Wilson R.K."/>
        </authorList>
    </citation>
    <scope>NUCLEOTIDE SEQUENCE [LARGE SCALE GENOMIC DNA]</scope>
    <source>
        <strain evidence="3">17573</strain>
    </source>
</reference>
<dbReference type="AlphaFoldDB" id="A0A5F8AS03"/>
<sequence>MPGLGTPHKTEKLGPPEGSVDYNTILQLHLLCKRECKWSQVPYAQACFTLRDNTAVCQACKICPNDKNPQLPPCSGPLSSALLSSLTDSPPSSPTQVLEAHRKENVNSANQAPKLCPLQAVGREFRPTHVHVSFSLSDLKQIKADTGKFSDDPNNYIDVLQGLGQYFDLAWSDIMLLLNQILSPTEKEAALAAAQHFRDLWYLSQVNTSNGPRGEGDHKRRPHVDPHCDTDSDHRDWSRRHFANLCLGRIKIRKKPMNNTMLSTITRGKEENLAALLGRIQEALRKYTSLTLDSLEGQLILKDKFITRSAADIRKLQKSAFGPEQNLEALLNLVTLVFYKKDREKQAKREK</sequence>
<evidence type="ECO:0000313" key="3">
    <source>
        <dbReference type="Ensembl" id="ENSMMUP00000079852.1"/>
    </source>
</evidence>
<dbReference type="InterPro" id="IPR050462">
    <property type="entry name" value="Retroviral_Gag-Pol_poly"/>
</dbReference>
<name>A0A5F8AS03_MACMU</name>
<dbReference type="InParanoid" id="A0A5F8AS03"/>
<dbReference type="PANTHER" id="PTHR33166">
    <property type="entry name" value="GAG_P30 DOMAIN-CONTAINING PROTEIN"/>
    <property type="match status" value="1"/>
</dbReference>
<feature type="compositionally biased region" description="Basic and acidic residues" evidence="1">
    <location>
        <begin position="214"/>
        <end position="232"/>
    </location>
</feature>
<dbReference type="GeneTree" id="ENSGT01140000282623"/>
<keyword evidence="4" id="KW-1185">Reference proteome</keyword>
<dbReference type="InterPro" id="IPR008919">
    <property type="entry name" value="Retrov_capsid_N"/>
</dbReference>
<dbReference type="Gene3D" id="1.10.375.10">
    <property type="entry name" value="Human Immunodeficiency Virus Type 1 Capsid Protein"/>
    <property type="match status" value="1"/>
</dbReference>
<dbReference type="Proteomes" id="UP000006718">
    <property type="component" value="Chromosome 4"/>
</dbReference>
<organism evidence="3 4">
    <name type="scientific">Macaca mulatta</name>
    <name type="common">Rhesus macaque</name>
    <dbReference type="NCBI Taxonomy" id="9544"/>
    <lineage>
        <taxon>Eukaryota</taxon>
        <taxon>Metazoa</taxon>
        <taxon>Chordata</taxon>
        <taxon>Craniata</taxon>
        <taxon>Vertebrata</taxon>
        <taxon>Euteleostomi</taxon>
        <taxon>Mammalia</taxon>
        <taxon>Eutheria</taxon>
        <taxon>Euarchontoglires</taxon>
        <taxon>Primates</taxon>
        <taxon>Haplorrhini</taxon>
        <taxon>Catarrhini</taxon>
        <taxon>Cercopithecidae</taxon>
        <taxon>Cercopithecinae</taxon>
        <taxon>Macaca</taxon>
    </lineage>
</organism>
<dbReference type="SUPFAM" id="SSF47943">
    <property type="entry name" value="Retrovirus capsid protein, N-terminal core domain"/>
    <property type="match status" value="1"/>
</dbReference>
<evidence type="ECO:0000256" key="1">
    <source>
        <dbReference type="SAM" id="MobiDB-lite"/>
    </source>
</evidence>
<reference evidence="4" key="1">
    <citation type="journal article" date="2007" name="Science">
        <title>Evolutionary and biomedical insights from the rhesus macaque genome.</title>
        <authorList>
            <person name="Gibbs R.A."/>
            <person name="Rogers J."/>
            <person name="Katze M.G."/>
            <person name="Bumgarner R."/>
            <person name="Weinstock G.M."/>
            <person name="Mardis E.R."/>
            <person name="Remington K.A."/>
            <person name="Strausberg R.L."/>
            <person name="Venter J.C."/>
            <person name="Wilson R.K."/>
            <person name="Batzer M.A."/>
            <person name="Bustamante C.D."/>
            <person name="Eichler E.E."/>
            <person name="Hahn M.W."/>
            <person name="Hardison R.C."/>
            <person name="Makova K.D."/>
            <person name="Miller W."/>
            <person name="Milosavljevic A."/>
            <person name="Palermo R.E."/>
            <person name="Siepel A."/>
            <person name="Sikela J.M."/>
            <person name="Attaway T."/>
            <person name="Bell S."/>
            <person name="Bernard K.E."/>
            <person name="Buhay C.J."/>
            <person name="Chandrabose M.N."/>
            <person name="Dao M."/>
            <person name="Davis C."/>
            <person name="Delehaunty K.D."/>
            <person name="Ding Y."/>
            <person name="Dinh H.H."/>
            <person name="Dugan-Rocha S."/>
            <person name="Fulton L.A."/>
            <person name="Gabisi R.A."/>
            <person name="Garner T.T."/>
            <person name="Godfrey J."/>
            <person name="Hawes A.C."/>
            <person name="Hernandez J."/>
            <person name="Hines S."/>
            <person name="Holder M."/>
            <person name="Hume J."/>
            <person name="Jhangiani S.N."/>
            <person name="Joshi V."/>
            <person name="Khan Z.M."/>
            <person name="Kirkness E.F."/>
            <person name="Cree A."/>
            <person name="Fowler R.G."/>
            <person name="Lee S."/>
            <person name="Lewis L.R."/>
            <person name="Li Z."/>
            <person name="Liu Y.-S."/>
            <person name="Moore S.M."/>
            <person name="Muzny D."/>
            <person name="Nazareth L.V."/>
            <person name="Ngo D.N."/>
            <person name="Okwuonu G.O."/>
            <person name="Pai G."/>
            <person name="Parker D."/>
            <person name="Paul H.A."/>
            <person name="Pfannkoch C."/>
            <person name="Pohl C.S."/>
            <person name="Rogers Y.-H.C."/>
            <person name="Ruiz S.J."/>
            <person name="Sabo A."/>
            <person name="Santibanez J."/>
            <person name="Schneider B.W."/>
            <person name="Smith S.M."/>
            <person name="Sodergren E."/>
            <person name="Svatek A.F."/>
            <person name="Utterback T.R."/>
            <person name="Vattathil S."/>
            <person name="Warren W."/>
            <person name="White C.S."/>
            <person name="Chinwalla A.T."/>
            <person name="Feng Y."/>
            <person name="Halpern A.L."/>
            <person name="Hillier L.W."/>
            <person name="Huang X."/>
            <person name="Minx P."/>
            <person name="Nelson J.O."/>
            <person name="Pepin K.H."/>
            <person name="Qin X."/>
            <person name="Sutton G.G."/>
            <person name="Venter E."/>
            <person name="Walenz B.P."/>
            <person name="Wallis J.W."/>
            <person name="Worley K.C."/>
            <person name="Yang S.-P."/>
            <person name="Jones S.M."/>
            <person name="Marra M.A."/>
            <person name="Rocchi M."/>
            <person name="Schein J.E."/>
            <person name="Baertsch R."/>
            <person name="Clarke L."/>
            <person name="Csuros M."/>
            <person name="Glasscock J."/>
            <person name="Harris R.A."/>
            <person name="Havlak P."/>
            <person name="Jackson A.R."/>
            <person name="Jiang H."/>
            <person name="Liu Y."/>
            <person name="Messina D.N."/>
            <person name="Shen Y."/>
            <person name="Song H.X.-Z."/>
            <person name="Wylie T."/>
            <person name="Zhang L."/>
            <person name="Birney E."/>
            <person name="Han K."/>
            <person name="Konkel M.K."/>
            <person name="Lee J."/>
            <person name="Smit A.F.A."/>
            <person name="Ullmer B."/>
            <person name="Wang H."/>
            <person name="Xing J."/>
            <person name="Burhans R."/>
            <person name="Cheng Z."/>
            <person name="Karro J.E."/>
            <person name="Ma J."/>
            <person name="Raney B."/>
            <person name="She X."/>
            <person name="Cox M.J."/>
            <person name="Demuth J.P."/>
            <person name="Dumas L.J."/>
            <person name="Han S.-G."/>
            <person name="Hopkins J."/>
            <person name="Karimpour-Fard A."/>
            <person name="Kim Y.H."/>
            <person name="Pollack J.R."/>
            <person name="Vinar T."/>
            <person name="Addo-Quaye C."/>
            <person name="Degenhardt J."/>
            <person name="Denby A."/>
            <person name="Hubisz M.J."/>
            <person name="Indap A."/>
            <person name="Kosiol C."/>
            <person name="Lahn B.T."/>
            <person name="Lawson H.A."/>
            <person name="Marklein A."/>
            <person name="Nielsen R."/>
            <person name="Vallender E.J."/>
            <person name="Clark A.G."/>
            <person name="Ferguson B."/>
            <person name="Hernandez R.D."/>
            <person name="Hirani K."/>
            <person name="Kehrer-Sawatzki H."/>
            <person name="Kolb J."/>
            <person name="Patil S."/>
            <person name="Pu L.-L."/>
            <person name="Ren Y."/>
            <person name="Smith D.G."/>
            <person name="Wheeler D.A."/>
            <person name="Schenck I."/>
            <person name="Ball E.V."/>
            <person name="Chen R."/>
            <person name="Cooper D.N."/>
            <person name="Giardine B."/>
            <person name="Hsu F."/>
            <person name="Kent W.J."/>
            <person name="Lesk A."/>
            <person name="Nelson D.L."/>
            <person name="O'brien W.E."/>
            <person name="Pruefer K."/>
            <person name="Stenson P.D."/>
            <person name="Wallace J.C."/>
            <person name="Ke H."/>
            <person name="Liu X.-M."/>
            <person name="Wang P."/>
            <person name="Xiang A.P."/>
            <person name="Yang F."/>
            <person name="Barber G.P."/>
            <person name="Haussler D."/>
            <person name="Karolchik D."/>
            <person name="Kern A.D."/>
            <person name="Kuhn R.M."/>
            <person name="Smith K.E."/>
            <person name="Zwieg A.S."/>
        </authorList>
    </citation>
    <scope>NUCLEOTIDE SEQUENCE [LARGE SCALE GENOMIC DNA]</scope>
    <source>
        <strain evidence="4">17573</strain>
    </source>
</reference>
<dbReference type="SUPFAM" id="SSF47836">
    <property type="entry name" value="Retroviral matrix proteins"/>
    <property type="match status" value="1"/>
</dbReference>
<dbReference type="GO" id="GO:0019068">
    <property type="term" value="P:virion assembly"/>
    <property type="evidence" value="ECO:0007669"/>
    <property type="project" value="InterPro"/>
</dbReference>
<feature type="domain" description="Core shell protein Gag P30" evidence="2">
    <location>
        <begin position="137"/>
        <end position="318"/>
    </location>
</feature>